<evidence type="ECO:0000256" key="1">
    <source>
        <dbReference type="ARBA" id="ARBA00007664"/>
    </source>
</evidence>
<dbReference type="Gene3D" id="2.40.10.10">
    <property type="entry name" value="Trypsin-like serine proteases"/>
    <property type="match status" value="1"/>
</dbReference>
<dbReference type="EMBL" id="JALLPB020000002">
    <property type="protein sequence ID" value="KAL3827549.1"/>
    <property type="molecule type" value="Genomic_DNA"/>
</dbReference>
<dbReference type="PANTHER" id="PTHR24276">
    <property type="entry name" value="POLYSERASE-RELATED"/>
    <property type="match status" value="1"/>
</dbReference>
<dbReference type="PRINTS" id="PR00722">
    <property type="entry name" value="CHYMOTRYPSIN"/>
</dbReference>
<dbReference type="CDD" id="cd00190">
    <property type="entry name" value="Tryp_SPc"/>
    <property type="match status" value="1"/>
</dbReference>
<reference evidence="6 7" key="1">
    <citation type="submission" date="2024-10" db="EMBL/GenBank/DDBJ databases">
        <title>Updated reference genomes for cyclostephanoid diatoms.</title>
        <authorList>
            <person name="Roberts W.R."/>
            <person name="Alverson A.J."/>
        </authorList>
    </citation>
    <scope>NUCLEOTIDE SEQUENCE [LARGE SCALE GENOMIC DNA]</scope>
    <source>
        <strain evidence="6 7">AJA228-03</strain>
    </source>
</reference>
<protein>
    <recommendedName>
        <fullName evidence="5">Peptidase S1 domain-containing protein</fullName>
    </recommendedName>
</protein>
<sequence>MEGVKATVMTAPRSRDRLAASIPRAALLTRTIGCCCCLVGIVPSPPPPHAVAAAATSMDVVASVPSSSSSSSSLERRRSNDDNNNLLSSRTRTSSSGGGATTGWRRSGGRRLYETMVAHQKTSGGGGGGGGGEGGGGGVLDPRYDGGDGTYNDHGDGHDVGGRTYPISAASDLSTYARAGVVGDATSSSTLRYPYMASLQLEGHDPTSSAYPGDGDDGGGGGIIRAYDAHVCSGALVAPDLVLTSAHCAHYAPPGTDEWVQAFNGIEIGRVRLDDDDEYGEMTTVEPYIIEDASSPYYENLIPDELILHPNFDASTYEHDVMLIKIFGKSRFPPLRIATDATTIDLAYATALGWGADSATSDVKFSNELRSATLEFMTNDECKNIEVEVRDPDTGATSTVALRGNVYDDMMCGTTPSTHGSSRRICYGDAGGPVILEGEGYEDDSVYGIISWGYGCVNRDYPTVATRLSDHYDWIRDTLCQKSTDPPAMYDCPTRDGMSVASGGGETQTVTLKLNLDAMAVETGFVIELRDSRVVIAQRQTGYYKARGNEVVHETMDLPSDQCYRLILLDSYGDGFCCDMGGGNAILFLGTDVGHTTGHRLVEVNGNFEFDKSGEFCLMGEGSSNQQTSDVTQAGSGVVLSSSPPTSASTSDSDTMVPSPSPTSEEGAYPDDQVASTSSWNGPELSPDFDYCTLFCSTSPGVMCGKYQCSLTSNAIATSDTQGQETSNPQDTDDEVGVDQGVYLTSNEYYTPSSEHYISVKFQFDDNPEEISWVLFDLVEQETKVFVDYGAYPKEEYANKLLTIPVTMDGPEMGEKHYVFTVYDENSDGLCCDRGEGYYKVYLGDVEDDHELLGDSAFNFSSSYYFTLFKTEDETADSVNQNTTAGFFAENATVSTAESNETASTLSPTLMPSEEPTAQPTDPPTRSPTRSPTWRPTHSPSTGRPTDPWEIRRPEDAAALGARWSMPSKTSPGTFNDIGGDQRKYNLNANRAMISAAANDFSTRMSVAGSAVLVCWLLS</sequence>
<dbReference type="PANTHER" id="PTHR24276:SF91">
    <property type="entry name" value="AT26814P-RELATED"/>
    <property type="match status" value="1"/>
</dbReference>
<dbReference type="InterPro" id="IPR009003">
    <property type="entry name" value="Peptidase_S1_PA"/>
</dbReference>
<feature type="region of interest" description="Disordered" evidence="4">
    <location>
        <begin position="621"/>
        <end position="680"/>
    </location>
</feature>
<dbReference type="InterPro" id="IPR050430">
    <property type="entry name" value="Peptidase_S1"/>
</dbReference>
<feature type="compositionally biased region" description="Basic and acidic residues" evidence="4">
    <location>
        <begin position="142"/>
        <end position="161"/>
    </location>
</feature>
<dbReference type="Pfam" id="PF00089">
    <property type="entry name" value="Trypsin"/>
    <property type="match status" value="1"/>
</dbReference>
<comment type="caution">
    <text evidence="6">The sequence shown here is derived from an EMBL/GenBank/DDBJ whole genome shotgun (WGS) entry which is preliminary data.</text>
</comment>
<dbReference type="InterPro" id="IPR001314">
    <property type="entry name" value="Peptidase_S1A"/>
</dbReference>
<evidence type="ECO:0000256" key="2">
    <source>
        <dbReference type="ARBA" id="ARBA00023026"/>
    </source>
</evidence>
<feature type="region of interest" description="Disordered" evidence="4">
    <location>
        <begin position="892"/>
        <end position="951"/>
    </location>
</feature>
<feature type="compositionally biased region" description="Polar residues" evidence="4">
    <location>
        <begin position="622"/>
        <end position="635"/>
    </location>
</feature>
<evidence type="ECO:0000313" key="7">
    <source>
        <dbReference type="Proteomes" id="UP001530377"/>
    </source>
</evidence>
<dbReference type="PROSITE" id="PS50240">
    <property type="entry name" value="TRYPSIN_DOM"/>
    <property type="match status" value="1"/>
</dbReference>
<dbReference type="SMART" id="SM00020">
    <property type="entry name" value="Tryp_SPc"/>
    <property type="match status" value="1"/>
</dbReference>
<keyword evidence="7" id="KW-1185">Reference proteome</keyword>
<dbReference type="InterPro" id="IPR001254">
    <property type="entry name" value="Trypsin_dom"/>
</dbReference>
<accession>A0ABD3SSG8</accession>
<feature type="compositionally biased region" description="Low complexity" evidence="4">
    <location>
        <begin position="641"/>
        <end position="655"/>
    </location>
</feature>
<proteinExistence type="inferred from homology"/>
<dbReference type="InterPro" id="IPR043504">
    <property type="entry name" value="Peptidase_S1_PA_chymotrypsin"/>
</dbReference>
<keyword evidence="2" id="KW-0843">Virulence</keyword>
<feature type="compositionally biased region" description="Low complexity" evidence="4">
    <location>
        <begin position="82"/>
        <end position="95"/>
    </location>
</feature>
<feature type="compositionally biased region" description="Polar residues" evidence="4">
    <location>
        <begin position="892"/>
        <end position="910"/>
    </location>
</feature>
<feature type="compositionally biased region" description="Low complexity" evidence="4">
    <location>
        <begin position="927"/>
        <end position="942"/>
    </location>
</feature>
<evidence type="ECO:0000256" key="3">
    <source>
        <dbReference type="ARBA" id="ARBA00023157"/>
    </source>
</evidence>
<feature type="domain" description="Peptidase S1" evidence="5">
    <location>
        <begin position="181"/>
        <end position="480"/>
    </location>
</feature>
<feature type="compositionally biased region" description="Gly residues" evidence="4">
    <location>
        <begin position="123"/>
        <end position="139"/>
    </location>
</feature>
<dbReference type="AlphaFoldDB" id="A0ABD3SSG8"/>
<organism evidence="6 7">
    <name type="scientific">Cyclostephanos tholiformis</name>
    <dbReference type="NCBI Taxonomy" id="382380"/>
    <lineage>
        <taxon>Eukaryota</taxon>
        <taxon>Sar</taxon>
        <taxon>Stramenopiles</taxon>
        <taxon>Ochrophyta</taxon>
        <taxon>Bacillariophyta</taxon>
        <taxon>Coscinodiscophyceae</taxon>
        <taxon>Thalassiosirophycidae</taxon>
        <taxon>Stephanodiscales</taxon>
        <taxon>Stephanodiscaceae</taxon>
        <taxon>Cyclostephanos</taxon>
    </lineage>
</organism>
<keyword evidence="3" id="KW-1015">Disulfide bond</keyword>
<evidence type="ECO:0000256" key="4">
    <source>
        <dbReference type="SAM" id="MobiDB-lite"/>
    </source>
</evidence>
<dbReference type="Proteomes" id="UP001530377">
    <property type="component" value="Unassembled WGS sequence"/>
</dbReference>
<gene>
    <name evidence="6" type="ORF">ACHAXA_002046</name>
</gene>
<name>A0ABD3SSG8_9STRA</name>
<feature type="region of interest" description="Disordered" evidence="4">
    <location>
        <begin position="63"/>
        <end position="163"/>
    </location>
</feature>
<dbReference type="SUPFAM" id="SSF50494">
    <property type="entry name" value="Trypsin-like serine proteases"/>
    <property type="match status" value="1"/>
</dbReference>
<evidence type="ECO:0000313" key="6">
    <source>
        <dbReference type="EMBL" id="KAL3827549.1"/>
    </source>
</evidence>
<evidence type="ECO:0000259" key="5">
    <source>
        <dbReference type="PROSITE" id="PS50240"/>
    </source>
</evidence>
<comment type="similarity">
    <text evidence="1">Belongs to the peptidase S1 family.</text>
</comment>